<evidence type="ECO:0000256" key="3">
    <source>
        <dbReference type="ARBA" id="ARBA00022840"/>
    </source>
</evidence>
<dbReference type="InterPro" id="IPR036273">
    <property type="entry name" value="CRAL/TRIO_N_dom_sf"/>
</dbReference>
<dbReference type="GO" id="GO:0036064">
    <property type="term" value="C:ciliary basal body"/>
    <property type="evidence" value="ECO:0007669"/>
    <property type="project" value="TreeGrafter"/>
</dbReference>
<dbReference type="PROSITE" id="PS51221">
    <property type="entry name" value="TTL"/>
    <property type="match status" value="1"/>
</dbReference>
<dbReference type="GO" id="GO:0015631">
    <property type="term" value="F:tubulin binding"/>
    <property type="evidence" value="ECO:0007669"/>
    <property type="project" value="TreeGrafter"/>
</dbReference>
<keyword evidence="3" id="KW-0067">ATP-binding</keyword>
<proteinExistence type="predicted"/>
<evidence type="ECO:0000256" key="1">
    <source>
        <dbReference type="ARBA" id="ARBA00022598"/>
    </source>
</evidence>
<dbReference type="GO" id="GO:0005524">
    <property type="term" value="F:ATP binding"/>
    <property type="evidence" value="ECO:0007669"/>
    <property type="project" value="UniProtKB-KW"/>
</dbReference>
<dbReference type="OrthoDB" id="429138at2759"/>
<name>A0A812R7X5_9DINO</name>
<dbReference type="Proteomes" id="UP000601435">
    <property type="component" value="Unassembled WGS sequence"/>
</dbReference>
<dbReference type="SUPFAM" id="SSF56059">
    <property type="entry name" value="Glutathione synthetase ATP-binding domain-like"/>
    <property type="match status" value="1"/>
</dbReference>
<sequence length="685" mass="76510">MRLKRAGFCQVLPRLILETRLSGHGGEAAPAFASHPEVSWNPAHRGYCVQGAIESVASVQLLSIFIHVMVWPYVGVQEDCGCLRNWLAGKDGRTPEGKQAGAKSDLLCMKEFQTDRYTVKLVFIPINNIIACVPDRKGWQRFRFESLARILNWTCQDLWKDMTWNEVDKLTGNVQGEWNEWNDWNSGTSATVGAPSPRTAASWRRMDPGAGRFWPHVPGYESDDDNGHEDSEAHIAAQARESLREVVKHLGSEWEELGVLHFKAPQAKLKKESINKICSSLLTPSFRIEHTEAPVVRDTLLTNGMTQTTGRDWLVQWSGPGLRDSAYQDMNEFQRVNHFPGSTELTRKDRLWMNFRDMAQTFGDAFDFVPETFVLPGQMQEFLDCYQKKGGLWIVKPNASSRGRGIFVLRDVADLPVDEMLCPRCLPSVLQHPVSDSSVQAALILESKSAMLRIWAPVALVLGFAGIGHIAVALSFLGNPFRSPGSPSAPTPVAKDDPGSVQEFASADRQELLAEMERQWAVLHDRLQAGIYPAVINDPYFTIDIQGLLRRYLVAAQFDAKEAIVRLEATAIWRRDWNVLDYYRTGAAAELFSESTNPGAEMYFADSLMEDRDGRPYAAGRLRFANAENMHPWHHLRAGVFVFELMAAKVAKKGRGPGAYILDIGSIGRAGNVSGTAGLEKTYNE</sequence>
<evidence type="ECO:0000256" key="5">
    <source>
        <dbReference type="ARBA" id="ARBA00049274"/>
    </source>
</evidence>
<dbReference type="Gene3D" id="3.40.525.10">
    <property type="entry name" value="CRAL-TRIO lipid binding domain"/>
    <property type="match status" value="1"/>
</dbReference>
<dbReference type="SUPFAM" id="SSF46938">
    <property type="entry name" value="CRAL/TRIO N-terminal domain"/>
    <property type="match status" value="1"/>
</dbReference>
<dbReference type="PANTHER" id="PTHR12241">
    <property type="entry name" value="TUBULIN POLYGLUTAMYLASE"/>
    <property type="match status" value="1"/>
</dbReference>
<comment type="catalytic activity">
    <reaction evidence="5">
        <text>L-glutamyl-[protein] + L-glutamate + ATP = gamma-L-glutamyl-L-glutamyl-[protein] + ADP + phosphate + H(+)</text>
        <dbReference type="Rhea" id="RHEA:60144"/>
        <dbReference type="Rhea" id="RHEA-COMP:10208"/>
        <dbReference type="Rhea" id="RHEA-COMP:15517"/>
        <dbReference type="ChEBI" id="CHEBI:15378"/>
        <dbReference type="ChEBI" id="CHEBI:29973"/>
        <dbReference type="ChEBI" id="CHEBI:29985"/>
        <dbReference type="ChEBI" id="CHEBI:30616"/>
        <dbReference type="ChEBI" id="CHEBI:43474"/>
        <dbReference type="ChEBI" id="CHEBI:143622"/>
        <dbReference type="ChEBI" id="CHEBI:456216"/>
    </reaction>
    <physiologicalReaction direction="left-to-right" evidence="5">
        <dbReference type="Rhea" id="RHEA:60145"/>
    </physiologicalReaction>
</comment>
<keyword evidence="7" id="KW-1185">Reference proteome</keyword>
<reference evidence="6" key="1">
    <citation type="submission" date="2021-02" db="EMBL/GenBank/DDBJ databases">
        <authorList>
            <person name="Dougan E. K."/>
            <person name="Rhodes N."/>
            <person name="Thang M."/>
            <person name="Chan C."/>
        </authorList>
    </citation>
    <scope>NUCLEOTIDE SEQUENCE</scope>
</reference>
<feature type="non-terminal residue" evidence="6">
    <location>
        <position position="1"/>
    </location>
</feature>
<comment type="caution">
    <text evidence="6">The sequence shown here is derived from an EMBL/GenBank/DDBJ whole genome shotgun (WGS) entry which is preliminary data.</text>
</comment>
<evidence type="ECO:0000313" key="7">
    <source>
        <dbReference type="Proteomes" id="UP000601435"/>
    </source>
</evidence>
<evidence type="ECO:0000256" key="4">
    <source>
        <dbReference type="ARBA" id="ARBA00041448"/>
    </source>
</evidence>
<evidence type="ECO:0000256" key="2">
    <source>
        <dbReference type="ARBA" id="ARBA00022741"/>
    </source>
</evidence>
<dbReference type="GO" id="GO:0070740">
    <property type="term" value="F:tubulin-glutamic acid ligase activity"/>
    <property type="evidence" value="ECO:0007669"/>
    <property type="project" value="TreeGrafter"/>
</dbReference>
<dbReference type="Pfam" id="PF03133">
    <property type="entry name" value="TTL"/>
    <property type="match status" value="1"/>
</dbReference>
<dbReference type="GO" id="GO:0000226">
    <property type="term" value="P:microtubule cytoskeleton organization"/>
    <property type="evidence" value="ECO:0007669"/>
    <property type="project" value="TreeGrafter"/>
</dbReference>
<organism evidence="6 7">
    <name type="scientific">Symbiodinium necroappetens</name>
    <dbReference type="NCBI Taxonomy" id="1628268"/>
    <lineage>
        <taxon>Eukaryota</taxon>
        <taxon>Sar</taxon>
        <taxon>Alveolata</taxon>
        <taxon>Dinophyceae</taxon>
        <taxon>Suessiales</taxon>
        <taxon>Symbiodiniaceae</taxon>
        <taxon>Symbiodinium</taxon>
    </lineage>
</organism>
<dbReference type="InterPro" id="IPR036865">
    <property type="entry name" value="CRAL-TRIO_dom_sf"/>
</dbReference>
<protein>
    <recommendedName>
        <fullName evidence="4">Tubulin--tyrosine ligase-like protein 5</fullName>
    </recommendedName>
</protein>
<keyword evidence="1" id="KW-0436">Ligase</keyword>
<keyword evidence="2" id="KW-0547">Nucleotide-binding</keyword>
<dbReference type="AlphaFoldDB" id="A0A812R7X5"/>
<gene>
    <name evidence="6" type="primary">Ttll5</name>
    <name evidence="6" type="ORF">SNEC2469_LOCUS11702</name>
</gene>
<dbReference type="EMBL" id="CAJNJA010018587">
    <property type="protein sequence ID" value="CAE7426526.1"/>
    <property type="molecule type" value="Genomic_DNA"/>
</dbReference>
<evidence type="ECO:0000313" key="6">
    <source>
        <dbReference type="EMBL" id="CAE7426526.1"/>
    </source>
</evidence>
<accession>A0A812R7X5</accession>
<dbReference type="InterPro" id="IPR004344">
    <property type="entry name" value="TTL/TTLL_fam"/>
</dbReference>
<dbReference type="PANTHER" id="PTHR12241:SF145">
    <property type="entry name" value="TUBULIN POLYGLUTAMYLASE TTLL5"/>
    <property type="match status" value="1"/>
</dbReference>